<dbReference type="NCBIfam" id="TIGR03725">
    <property type="entry name" value="T6A_YeaZ"/>
    <property type="match status" value="1"/>
</dbReference>
<keyword evidence="3" id="KW-1185">Reference proteome</keyword>
<dbReference type="Gene3D" id="3.30.420.40">
    <property type="match status" value="2"/>
</dbReference>
<dbReference type="PANTHER" id="PTHR11735:SF11">
    <property type="entry name" value="TRNA THREONYLCARBAMOYLADENOSINE BIOSYNTHESIS PROTEIN TSAB"/>
    <property type="match status" value="1"/>
</dbReference>
<reference evidence="2 3" key="1">
    <citation type="submission" date="2017-02" db="EMBL/GenBank/DDBJ databases">
        <authorList>
            <person name="Peterson S.W."/>
        </authorList>
    </citation>
    <scope>NUCLEOTIDE SEQUENCE [LARGE SCALE GENOMIC DNA]</scope>
    <source>
        <strain evidence="2 3">DSM 24412</strain>
    </source>
</reference>
<dbReference type="CDD" id="cd24032">
    <property type="entry name" value="ASKHA_NBD_TsaB"/>
    <property type="match status" value="1"/>
</dbReference>
<proteinExistence type="predicted"/>
<dbReference type="EMBL" id="FUYV01000025">
    <property type="protein sequence ID" value="SKC23990.1"/>
    <property type="molecule type" value="Genomic_DNA"/>
</dbReference>
<dbReference type="AlphaFoldDB" id="A0A1T5HU17"/>
<evidence type="ECO:0000313" key="3">
    <source>
        <dbReference type="Proteomes" id="UP000191055"/>
    </source>
</evidence>
<protein>
    <submittedName>
        <fullName evidence="2">tRNA threonylcarbamoyladenosine biosynthesis protein TsaB</fullName>
    </submittedName>
</protein>
<evidence type="ECO:0000313" key="2">
    <source>
        <dbReference type="EMBL" id="SKC23990.1"/>
    </source>
</evidence>
<dbReference type="SUPFAM" id="SSF53067">
    <property type="entry name" value="Actin-like ATPase domain"/>
    <property type="match status" value="2"/>
</dbReference>
<name>A0A1T5HU17_9BACT</name>
<sequence length="260" mass="29055">MLARVLPGLIFYILSQRFFSYLCATKNDFMALILCIETSAVTCSVALSENGVAIARLREDVPNSHSARLTVLIEQLLKNQNLQINDLDAVAVSSGPGSYTGLRIGVSVAKGLCFGASKPLISVPTLEILAAMVLHHQEFSDDTLICPMLDARRMEVYSALYNSRLERIRNTEAEIITEESYREQLDQSRIIFAGNGAVKCRGVIRHPNAIFPDDEVMPLASEMASLAHQRFLDKKFESVAYFEPFYLKDFLVTVPKRKVF</sequence>
<dbReference type="PANTHER" id="PTHR11735">
    <property type="entry name" value="TRNA N6-ADENOSINE THREONYLCARBAMOYLTRANSFERASE"/>
    <property type="match status" value="1"/>
</dbReference>
<feature type="domain" description="Gcp-like" evidence="1">
    <location>
        <begin position="63"/>
        <end position="176"/>
    </location>
</feature>
<dbReference type="InterPro" id="IPR000905">
    <property type="entry name" value="Gcp-like_dom"/>
</dbReference>
<dbReference type="GO" id="GO:0002949">
    <property type="term" value="P:tRNA threonylcarbamoyladenosine modification"/>
    <property type="evidence" value="ECO:0007669"/>
    <property type="project" value="InterPro"/>
</dbReference>
<dbReference type="Pfam" id="PF00814">
    <property type="entry name" value="TsaD"/>
    <property type="match status" value="1"/>
</dbReference>
<dbReference type="Proteomes" id="UP000191055">
    <property type="component" value="Unassembled WGS sequence"/>
</dbReference>
<gene>
    <name evidence="2" type="ORF">SAMN03080601_03278</name>
</gene>
<dbReference type="InterPro" id="IPR022496">
    <property type="entry name" value="T6A_TsaB"/>
</dbReference>
<accession>A0A1T5HU17</accession>
<organism evidence="2 3">
    <name type="scientific">Alkalitalea saponilacus</name>
    <dbReference type="NCBI Taxonomy" id="889453"/>
    <lineage>
        <taxon>Bacteria</taxon>
        <taxon>Pseudomonadati</taxon>
        <taxon>Bacteroidota</taxon>
        <taxon>Bacteroidia</taxon>
        <taxon>Marinilabiliales</taxon>
        <taxon>Marinilabiliaceae</taxon>
        <taxon>Alkalitalea</taxon>
    </lineage>
</organism>
<evidence type="ECO:0000259" key="1">
    <source>
        <dbReference type="Pfam" id="PF00814"/>
    </source>
</evidence>
<dbReference type="GO" id="GO:0005829">
    <property type="term" value="C:cytosol"/>
    <property type="evidence" value="ECO:0007669"/>
    <property type="project" value="TreeGrafter"/>
</dbReference>
<dbReference type="InterPro" id="IPR043129">
    <property type="entry name" value="ATPase_NBD"/>
</dbReference>
<dbReference type="STRING" id="889453.SAMN03080601_03278"/>